<dbReference type="VEuPathDB" id="FungiDB:BO78DRAFT_420174"/>
<evidence type="ECO:0000313" key="2">
    <source>
        <dbReference type="Proteomes" id="UP000248423"/>
    </source>
</evidence>
<dbReference type="AlphaFoldDB" id="A0A319EU27"/>
<protein>
    <submittedName>
        <fullName evidence="1">Uncharacterized protein</fullName>
    </submittedName>
</protein>
<name>A0A319EU27_ASPSB</name>
<accession>A0A319EU27</accession>
<dbReference type="EMBL" id="KZ826363">
    <property type="protein sequence ID" value="PYI04919.1"/>
    <property type="molecule type" value="Genomic_DNA"/>
</dbReference>
<organism evidence="1 2">
    <name type="scientific">Aspergillus sclerotiicarbonarius (strain CBS 121057 / IBT 28362)</name>
    <dbReference type="NCBI Taxonomy" id="1448318"/>
    <lineage>
        <taxon>Eukaryota</taxon>
        <taxon>Fungi</taxon>
        <taxon>Dikarya</taxon>
        <taxon>Ascomycota</taxon>
        <taxon>Pezizomycotina</taxon>
        <taxon>Eurotiomycetes</taxon>
        <taxon>Eurotiomycetidae</taxon>
        <taxon>Eurotiales</taxon>
        <taxon>Aspergillaceae</taxon>
        <taxon>Aspergillus</taxon>
        <taxon>Aspergillus subgen. Circumdati</taxon>
    </lineage>
</organism>
<keyword evidence="2" id="KW-1185">Reference proteome</keyword>
<dbReference type="Proteomes" id="UP000248423">
    <property type="component" value="Unassembled WGS sequence"/>
</dbReference>
<evidence type="ECO:0000313" key="1">
    <source>
        <dbReference type="EMBL" id="PYI04919.1"/>
    </source>
</evidence>
<reference evidence="1 2" key="1">
    <citation type="submission" date="2018-02" db="EMBL/GenBank/DDBJ databases">
        <title>The genomes of Aspergillus section Nigri reveals drivers in fungal speciation.</title>
        <authorList>
            <consortium name="DOE Joint Genome Institute"/>
            <person name="Vesth T.C."/>
            <person name="Nybo J."/>
            <person name="Theobald S."/>
            <person name="Brandl J."/>
            <person name="Frisvad J.C."/>
            <person name="Nielsen K.F."/>
            <person name="Lyhne E.K."/>
            <person name="Kogle M.E."/>
            <person name="Kuo A."/>
            <person name="Riley R."/>
            <person name="Clum A."/>
            <person name="Nolan M."/>
            <person name="Lipzen A."/>
            <person name="Salamov A."/>
            <person name="Henrissat B."/>
            <person name="Wiebenga A."/>
            <person name="De vries R.P."/>
            <person name="Grigoriev I.V."/>
            <person name="Mortensen U.H."/>
            <person name="Andersen M.R."/>
            <person name="Baker S.E."/>
        </authorList>
    </citation>
    <scope>NUCLEOTIDE SEQUENCE [LARGE SCALE GENOMIC DNA]</scope>
    <source>
        <strain evidence="1 2">CBS 121057</strain>
    </source>
</reference>
<sequence length="60" mass="6427">MLAFEAVAVGIRMAVGARALIFAPWISGVMSSWIGATMLVSHVYLLDMLLGHLISPSAPW</sequence>
<gene>
    <name evidence="1" type="ORF">BO78DRAFT_420174</name>
</gene>
<proteinExistence type="predicted"/>